<reference evidence="2 3" key="1">
    <citation type="submission" date="2019-03" db="EMBL/GenBank/DDBJ databases">
        <title>Genomic Encyclopedia of Type Strains, Phase III (KMG-III): the genomes of soil and plant-associated and newly described type strains.</title>
        <authorList>
            <person name="Whitman W."/>
        </authorList>
    </citation>
    <scope>NUCLEOTIDE SEQUENCE [LARGE SCALE GENOMIC DNA]</scope>
    <source>
        <strain evidence="2 3">CECT 5797</strain>
    </source>
</reference>
<sequence length="62" mass="6760">MARVQGLPTAPDSPEAIARRIGPVRPTNFGFLFDVKAKPDPDSNAYTAIALPPHVDLPTREY</sequence>
<name>A0A4R6ZCP4_9GAMM</name>
<organism evidence="2 3">
    <name type="scientific">Halomonas ventosae</name>
    <dbReference type="NCBI Taxonomy" id="229007"/>
    <lineage>
        <taxon>Bacteria</taxon>
        <taxon>Pseudomonadati</taxon>
        <taxon>Pseudomonadota</taxon>
        <taxon>Gammaproteobacteria</taxon>
        <taxon>Oceanospirillales</taxon>
        <taxon>Halomonadaceae</taxon>
        <taxon>Halomonas</taxon>
    </lineage>
</organism>
<dbReference type="Proteomes" id="UP000295212">
    <property type="component" value="Unassembled WGS sequence"/>
</dbReference>
<feature type="non-terminal residue" evidence="2">
    <location>
        <position position="62"/>
    </location>
</feature>
<proteinExistence type="predicted"/>
<dbReference type="InterPro" id="IPR042098">
    <property type="entry name" value="TauD-like_sf"/>
</dbReference>
<accession>A0A4R6ZCP4</accession>
<dbReference type="EMBL" id="SNZJ01000037">
    <property type="protein sequence ID" value="TDR49554.1"/>
    <property type="molecule type" value="Genomic_DNA"/>
</dbReference>
<dbReference type="AlphaFoldDB" id="A0A4R6ZCP4"/>
<dbReference type="Gene3D" id="3.60.130.10">
    <property type="entry name" value="Clavaminate synthase-like"/>
    <property type="match status" value="1"/>
</dbReference>
<evidence type="ECO:0000256" key="1">
    <source>
        <dbReference type="ARBA" id="ARBA00023002"/>
    </source>
</evidence>
<evidence type="ECO:0000313" key="3">
    <source>
        <dbReference type="Proteomes" id="UP000295212"/>
    </source>
</evidence>
<dbReference type="SUPFAM" id="SSF51197">
    <property type="entry name" value="Clavaminate synthase-like"/>
    <property type="match status" value="1"/>
</dbReference>
<evidence type="ECO:0000313" key="2">
    <source>
        <dbReference type="EMBL" id="TDR49554.1"/>
    </source>
</evidence>
<protein>
    <submittedName>
        <fullName evidence="2">Uncharacterized protein</fullName>
    </submittedName>
</protein>
<comment type="caution">
    <text evidence="2">The sequence shown here is derived from an EMBL/GenBank/DDBJ whole genome shotgun (WGS) entry which is preliminary data.</text>
</comment>
<gene>
    <name evidence="2" type="ORF">DFP85_1371</name>
</gene>
<dbReference type="GO" id="GO:0016706">
    <property type="term" value="F:2-oxoglutarate-dependent dioxygenase activity"/>
    <property type="evidence" value="ECO:0007669"/>
    <property type="project" value="UniProtKB-ARBA"/>
</dbReference>
<keyword evidence="1" id="KW-0560">Oxidoreductase</keyword>